<accession>R8B3P4</accession>
<dbReference type="PROSITE" id="PS00600">
    <property type="entry name" value="AA_TRANSFER_CLASS_3"/>
    <property type="match status" value="1"/>
</dbReference>
<comment type="cofactor">
    <cofactor evidence="4">
        <name>pyridoxal 5'-phosphate</name>
        <dbReference type="ChEBI" id="CHEBI:597326"/>
    </cofactor>
    <text evidence="4">Binds 1 pyridoxal phosphate per subunit.</text>
</comment>
<dbReference type="PIRSF" id="PIRSF000521">
    <property type="entry name" value="Transaminase_4ab_Lys_Orn"/>
    <property type="match status" value="1"/>
</dbReference>
<dbReference type="GO" id="GO:0030170">
    <property type="term" value="F:pyridoxal phosphate binding"/>
    <property type="evidence" value="ECO:0007669"/>
    <property type="project" value="InterPro"/>
</dbReference>
<gene>
    <name evidence="4 5" type="primary">argD</name>
    <name evidence="5" type="ORF">MARLIPOL_04230</name>
</gene>
<dbReference type="PATRIC" id="fig|1318628.3.peg.840"/>
<dbReference type="Gene3D" id="3.90.1150.10">
    <property type="entry name" value="Aspartate Aminotransferase, domain 1"/>
    <property type="match status" value="1"/>
</dbReference>
<dbReference type="InterPro" id="IPR015421">
    <property type="entry name" value="PyrdxlP-dep_Trfase_major"/>
</dbReference>
<comment type="caution">
    <text evidence="4">Lacks conserved residue(s) required for the propagation of feature annotation.</text>
</comment>
<evidence type="ECO:0000256" key="4">
    <source>
        <dbReference type="HAMAP-Rule" id="MF_01107"/>
    </source>
</evidence>
<dbReference type="PANTHER" id="PTHR11986">
    <property type="entry name" value="AMINOTRANSFERASE CLASS III"/>
    <property type="match status" value="1"/>
</dbReference>
<keyword evidence="1 4" id="KW-0032">Aminotransferase</keyword>
<dbReference type="GO" id="GO:0003992">
    <property type="term" value="F:N2-acetyl-L-ornithine:2-oxoglutarate 5-aminotransferase activity"/>
    <property type="evidence" value="ECO:0007669"/>
    <property type="project" value="UniProtKB-UniRule"/>
</dbReference>
<dbReference type="eggNOG" id="COG4992">
    <property type="taxonomic scope" value="Bacteria"/>
</dbReference>
<comment type="caution">
    <text evidence="5">The sequence shown here is derived from an EMBL/GenBank/DDBJ whole genome shotgun (WGS) entry which is preliminary data.</text>
</comment>
<dbReference type="InterPro" id="IPR004636">
    <property type="entry name" value="AcOrn/SuccOrn_fam"/>
</dbReference>
<keyword evidence="4" id="KW-0963">Cytoplasm</keyword>
<comment type="subunit">
    <text evidence="4">Homodimer.</text>
</comment>
<dbReference type="CDD" id="cd00610">
    <property type="entry name" value="OAT_like"/>
    <property type="match status" value="1"/>
</dbReference>
<dbReference type="InterPro" id="IPR015424">
    <property type="entry name" value="PyrdxlP-dep_Trfase"/>
</dbReference>
<dbReference type="GO" id="GO:0005737">
    <property type="term" value="C:cytoplasm"/>
    <property type="evidence" value="ECO:0007669"/>
    <property type="project" value="UniProtKB-SubCell"/>
</dbReference>
<dbReference type="HAMAP" id="MF_01107">
    <property type="entry name" value="ArgD_aminotrans_3"/>
    <property type="match status" value="1"/>
</dbReference>
<dbReference type="EMBL" id="ASAD01000007">
    <property type="protein sequence ID" value="EON93212.1"/>
    <property type="molecule type" value="Genomic_DNA"/>
</dbReference>
<dbReference type="InterPro" id="IPR005814">
    <property type="entry name" value="Aminotrans_3"/>
</dbReference>
<dbReference type="InterPro" id="IPR015422">
    <property type="entry name" value="PyrdxlP-dep_Trfase_small"/>
</dbReference>
<dbReference type="Gene3D" id="3.40.640.10">
    <property type="entry name" value="Type I PLP-dependent aspartate aminotransferase-like (Major domain)"/>
    <property type="match status" value="1"/>
</dbReference>
<dbReference type="Pfam" id="PF00202">
    <property type="entry name" value="Aminotran_3"/>
    <property type="match status" value="1"/>
</dbReference>
<dbReference type="InterPro" id="IPR049704">
    <property type="entry name" value="Aminotrans_3_PPA_site"/>
</dbReference>
<feature type="modified residue" description="N6-(pyridoxal phosphate)lysine" evidence="4">
    <location>
        <position position="275"/>
    </location>
</feature>
<comment type="catalytic activity">
    <reaction evidence="4">
        <text>N(2)-acetyl-L-ornithine + 2-oxoglutarate = N-acetyl-L-glutamate 5-semialdehyde + L-glutamate</text>
        <dbReference type="Rhea" id="RHEA:18049"/>
        <dbReference type="ChEBI" id="CHEBI:16810"/>
        <dbReference type="ChEBI" id="CHEBI:29123"/>
        <dbReference type="ChEBI" id="CHEBI:29985"/>
        <dbReference type="ChEBI" id="CHEBI:57805"/>
        <dbReference type="EC" id="2.6.1.11"/>
    </reaction>
</comment>
<name>R8B3P4_9GAMM</name>
<feature type="binding site" evidence="4">
    <location>
        <position position="304"/>
    </location>
    <ligand>
        <name>pyridoxal 5'-phosphate</name>
        <dbReference type="ChEBI" id="CHEBI:597326"/>
    </ligand>
</feature>
<dbReference type="NCBIfam" id="TIGR03246">
    <property type="entry name" value="arg_catab_astC"/>
    <property type="match status" value="1"/>
</dbReference>
<dbReference type="PANTHER" id="PTHR11986:SF113">
    <property type="entry name" value="SUCCINYLORNITHINE TRANSAMINASE"/>
    <property type="match status" value="1"/>
</dbReference>
<keyword evidence="2 4" id="KW-0808">Transferase</keyword>
<dbReference type="NCBIfam" id="NF003468">
    <property type="entry name" value="PRK05093.1"/>
    <property type="match status" value="1"/>
</dbReference>
<dbReference type="EC" id="2.6.1.11" evidence="4"/>
<dbReference type="Proteomes" id="UP000016540">
    <property type="component" value="Unassembled WGS sequence"/>
</dbReference>
<keyword evidence="4" id="KW-0028">Amino-acid biosynthesis</keyword>
<comment type="pathway">
    <text evidence="4">Amino-acid biosynthesis; L-arginine biosynthesis; N(2)-acetyl-L-ornithine from L-glutamate: step 4/4.</text>
</comment>
<dbReference type="HOGENOM" id="CLU_016922_10_1_6"/>
<evidence type="ECO:0000256" key="3">
    <source>
        <dbReference type="ARBA" id="ARBA00022898"/>
    </source>
</evidence>
<keyword evidence="4" id="KW-0055">Arginine biosynthesis</keyword>
<sequence length="428" mass="46265">MAPVAYDKYSFNSLNRFRESPMNREPVSRELFDEVMVPNYAPGSIIPVRGEGSRIWDQDGREFVDLQGGIAVTCLGHSHPGLVGALTDQAEKIWHLSNVMTNEPALRLAKTLCDLTFAERVFFANSGGEANEAAFKLARRYAWEHFGPEKNEIISFTSSFHGRTLFTVSVGGQPKYLEGFEPAPGGIHHATFNDLESVRKLISKEKTCAVVVEPIQGEGGVMPADPEFLKGLRQLCDENDALLVFDEVQSGVGRTGHLYAYEMYEVIPDILSSAKGLGGGFPVAAMLTTAKVAASLGVGTHGSTYGGNALACAVAQKVIDTVSQPEILKGVKARSERLQKGMMAIGERYGVFSEVRGAGLLLGCVLTEKWQGRAKDFLNAGLDEGVMVLVAGANVVRLAPSLIIPEPDIEDALERFEAAVKKVTETSK</sequence>
<feature type="binding site" evidence="4">
    <location>
        <position position="160"/>
    </location>
    <ligand>
        <name>pyridoxal 5'-phosphate</name>
        <dbReference type="ChEBI" id="CHEBI:597326"/>
    </ligand>
</feature>
<evidence type="ECO:0000256" key="1">
    <source>
        <dbReference type="ARBA" id="ARBA00022576"/>
    </source>
</evidence>
<protein>
    <recommendedName>
        <fullName evidence="4">Acetylornithine aminotransferase</fullName>
        <shortName evidence="4">ACOAT</shortName>
        <ecNumber evidence="4">2.6.1.11</ecNumber>
    </recommendedName>
</protein>
<feature type="binding site" evidence="4">
    <location>
        <position position="303"/>
    </location>
    <ligand>
        <name>N(2)-acetyl-L-ornithine</name>
        <dbReference type="ChEBI" id="CHEBI:57805"/>
    </ligand>
</feature>
<reference evidence="5 6" key="1">
    <citation type="journal article" date="2013" name="Genome Announc.">
        <title>Draft Genome Sequence of the Moderately Halophilic Bacterium Marinobacter lipolyticus Strain SM19.</title>
        <authorList>
            <person name="Papke R.T."/>
            <person name="de la Haba R.R."/>
            <person name="Infante-Dominguez C."/>
            <person name="Perez D."/>
            <person name="Sanchez-Porro C."/>
            <person name="Lapierre P."/>
            <person name="Ventosa A."/>
        </authorList>
    </citation>
    <scope>NUCLEOTIDE SEQUENCE [LARGE SCALE GENOMIC DNA]</scope>
    <source>
        <strain evidence="5 6">SM19</strain>
    </source>
</reference>
<dbReference type="STRING" id="1318628.MARLIPOL_04230"/>
<comment type="similarity">
    <text evidence="4">Belongs to the class-III pyridoxal-phosphate-dependent aminotransferase family. ArgD subfamily.</text>
</comment>
<evidence type="ECO:0000313" key="6">
    <source>
        <dbReference type="Proteomes" id="UP000016540"/>
    </source>
</evidence>
<feature type="binding site" evidence="4">
    <location>
        <begin position="246"/>
        <end position="249"/>
    </location>
    <ligand>
        <name>pyridoxal 5'-phosphate</name>
        <dbReference type="ChEBI" id="CHEBI:597326"/>
    </ligand>
</feature>
<organism evidence="5 6">
    <name type="scientific">Marinobacter lipolyticus SM19</name>
    <dbReference type="NCBI Taxonomy" id="1318628"/>
    <lineage>
        <taxon>Bacteria</taxon>
        <taxon>Pseudomonadati</taxon>
        <taxon>Pseudomonadota</taxon>
        <taxon>Gammaproteobacteria</taxon>
        <taxon>Pseudomonadales</taxon>
        <taxon>Marinobacteraceae</taxon>
        <taxon>Marinobacter</taxon>
    </lineage>
</organism>
<dbReference type="SUPFAM" id="SSF53383">
    <property type="entry name" value="PLP-dependent transferases"/>
    <property type="match status" value="1"/>
</dbReference>
<dbReference type="UniPathway" id="UPA00068">
    <property type="reaction ID" value="UER00109"/>
</dbReference>
<keyword evidence="6" id="KW-1185">Reference proteome</keyword>
<dbReference type="NCBIfam" id="NF002325">
    <property type="entry name" value="PRK01278.1"/>
    <property type="match status" value="1"/>
</dbReference>
<feature type="binding site" evidence="4">
    <location>
        <position position="163"/>
    </location>
    <ligand>
        <name>N(2)-acetyl-L-ornithine</name>
        <dbReference type="ChEBI" id="CHEBI:57805"/>
    </ligand>
</feature>
<dbReference type="FunFam" id="3.40.640.10:FF:000004">
    <property type="entry name" value="Acetylornithine aminotransferase"/>
    <property type="match status" value="1"/>
</dbReference>
<dbReference type="NCBIfam" id="TIGR00707">
    <property type="entry name" value="argD"/>
    <property type="match status" value="1"/>
</dbReference>
<evidence type="ECO:0000256" key="2">
    <source>
        <dbReference type="ARBA" id="ARBA00022679"/>
    </source>
</evidence>
<dbReference type="AlphaFoldDB" id="R8B3P4"/>
<comment type="miscellaneous">
    <text evidence="4">May also have succinyldiaminopimelate aminotransferase activity, thus carrying out the corresponding step in lysine biosynthesis.</text>
</comment>
<proteinExistence type="inferred from homology"/>
<dbReference type="GO" id="GO:0042802">
    <property type="term" value="F:identical protein binding"/>
    <property type="evidence" value="ECO:0007669"/>
    <property type="project" value="TreeGrafter"/>
</dbReference>
<dbReference type="InterPro" id="IPR017652">
    <property type="entry name" value="Ac/SucOrn_transaminase_bac"/>
</dbReference>
<evidence type="ECO:0000313" key="5">
    <source>
        <dbReference type="EMBL" id="EON93212.1"/>
    </source>
</evidence>
<comment type="subcellular location">
    <subcellularLocation>
        <location evidence="4">Cytoplasm</location>
    </subcellularLocation>
</comment>
<keyword evidence="3 4" id="KW-0663">Pyridoxal phosphate</keyword>
<dbReference type="GO" id="GO:0006526">
    <property type="term" value="P:L-arginine biosynthetic process"/>
    <property type="evidence" value="ECO:0007669"/>
    <property type="project" value="UniProtKB-UniRule"/>
</dbReference>
<dbReference type="InterPro" id="IPR050103">
    <property type="entry name" value="Class-III_PLP-dep_AT"/>
</dbReference>